<gene>
    <name evidence="3" type="ORF">QO006_002968</name>
</gene>
<feature type="domain" description="Response regulatory" evidence="2">
    <location>
        <begin position="5"/>
        <end position="125"/>
    </location>
</feature>
<accession>A0ABT9MFY7</accession>
<dbReference type="SUPFAM" id="SSF52172">
    <property type="entry name" value="CheY-like"/>
    <property type="match status" value="1"/>
</dbReference>
<dbReference type="SMART" id="SM00448">
    <property type="entry name" value="REC"/>
    <property type="match status" value="1"/>
</dbReference>
<keyword evidence="1" id="KW-0597">Phosphoprotein</keyword>
<dbReference type="EMBL" id="JAURUR010000012">
    <property type="protein sequence ID" value="MDP9765517.1"/>
    <property type="molecule type" value="Genomic_DNA"/>
</dbReference>
<sequence>MSRPLLIFVDDSEADHLLIREALKALGSPVHSQHFLNAGHFLSALDSGTVTPDAVIIDLHMPGPSGFDLTPLLRVRLMARAFPLLVLTTSGTLGHRARAADLGVAGVDVKLLSFSGLVEIRTTQAWSSARIASWPPQFTRGAIQWSSRPCPCFDGLWPPPSTAR</sequence>
<keyword evidence="4" id="KW-1185">Reference proteome</keyword>
<protein>
    <submittedName>
        <fullName evidence="3">CheY-like chemotaxis protein</fullName>
    </submittedName>
</protein>
<dbReference type="Pfam" id="PF00072">
    <property type="entry name" value="Response_reg"/>
    <property type="match status" value="1"/>
</dbReference>
<dbReference type="PROSITE" id="PS50110">
    <property type="entry name" value="RESPONSE_REGULATORY"/>
    <property type="match status" value="1"/>
</dbReference>
<evidence type="ECO:0000313" key="4">
    <source>
        <dbReference type="Proteomes" id="UP001232163"/>
    </source>
</evidence>
<dbReference type="InterPro" id="IPR001789">
    <property type="entry name" value="Sig_transdc_resp-reg_receiver"/>
</dbReference>
<proteinExistence type="predicted"/>
<evidence type="ECO:0000259" key="2">
    <source>
        <dbReference type="PROSITE" id="PS50110"/>
    </source>
</evidence>
<evidence type="ECO:0000313" key="3">
    <source>
        <dbReference type="EMBL" id="MDP9765517.1"/>
    </source>
</evidence>
<dbReference type="RefSeq" id="WP_307467659.1">
    <property type="nucleotide sequence ID" value="NZ_JAURUR010000012.1"/>
</dbReference>
<dbReference type="Proteomes" id="UP001232163">
    <property type="component" value="Unassembled WGS sequence"/>
</dbReference>
<dbReference type="Gene3D" id="3.40.50.2300">
    <property type="match status" value="1"/>
</dbReference>
<dbReference type="InterPro" id="IPR011006">
    <property type="entry name" value="CheY-like_superfamily"/>
</dbReference>
<organism evidence="3 4">
    <name type="scientific">Deinococcus enclensis</name>
    <dbReference type="NCBI Taxonomy" id="1049582"/>
    <lineage>
        <taxon>Bacteria</taxon>
        <taxon>Thermotogati</taxon>
        <taxon>Deinococcota</taxon>
        <taxon>Deinococci</taxon>
        <taxon>Deinococcales</taxon>
        <taxon>Deinococcaceae</taxon>
        <taxon>Deinococcus</taxon>
    </lineage>
</organism>
<reference evidence="3 4" key="1">
    <citation type="submission" date="2023-07" db="EMBL/GenBank/DDBJ databases">
        <title>Genomic Encyclopedia of Type Strains, Phase IV (KMG-IV): sequencing the most valuable type-strain genomes for metagenomic binning, comparative biology and taxonomic classification.</title>
        <authorList>
            <person name="Goeker M."/>
        </authorList>
    </citation>
    <scope>NUCLEOTIDE SEQUENCE [LARGE SCALE GENOMIC DNA]</scope>
    <source>
        <strain evidence="3 4">NIO-1023</strain>
    </source>
</reference>
<comment type="caution">
    <text evidence="3">The sequence shown here is derived from an EMBL/GenBank/DDBJ whole genome shotgun (WGS) entry which is preliminary data.</text>
</comment>
<evidence type="ECO:0000256" key="1">
    <source>
        <dbReference type="PROSITE-ProRule" id="PRU00169"/>
    </source>
</evidence>
<feature type="modified residue" description="4-aspartylphosphate" evidence="1">
    <location>
        <position position="58"/>
    </location>
</feature>
<name>A0ABT9MFY7_9DEIO</name>